<evidence type="ECO:0000256" key="3">
    <source>
        <dbReference type="ARBA" id="ARBA00022664"/>
    </source>
</evidence>
<evidence type="ECO:0000256" key="5">
    <source>
        <dbReference type="ARBA" id="ARBA00022801"/>
    </source>
</evidence>
<keyword evidence="3" id="KW-0507">mRNA processing</keyword>
<dbReference type="GO" id="GO:0003723">
    <property type="term" value="F:RNA binding"/>
    <property type="evidence" value="ECO:0007669"/>
    <property type="project" value="TreeGrafter"/>
</dbReference>
<dbReference type="PANTHER" id="PTHR18934:SF109">
    <property type="entry name" value="ATP-DEPENDENT RNA HELICASE DHX15 HOMOLOG"/>
    <property type="match status" value="1"/>
</dbReference>
<dbReference type="SMART" id="SM00487">
    <property type="entry name" value="DEXDc"/>
    <property type="match status" value="1"/>
</dbReference>
<evidence type="ECO:0000256" key="1">
    <source>
        <dbReference type="ARBA" id="ARBA00008792"/>
    </source>
</evidence>
<evidence type="ECO:0000256" key="4">
    <source>
        <dbReference type="ARBA" id="ARBA00022741"/>
    </source>
</evidence>
<dbReference type="Gene3D" id="3.40.50.300">
    <property type="entry name" value="P-loop containing nucleotide triphosphate hydrolases"/>
    <property type="match status" value="2"/>
</dbReference>
<dbReference type="EC" id="3.6.4.13" evidence="2"/>
<dbReference type="Pfam" id="PF00271">
    <property type="entry name" value="Helicase_C"/>
    <property type="match status" value="1"/>
</dbReference>
<dbReference type="Pfam" id="PF00270">
    <property type="entry name" value="DEAD"/>
    <property type="match status" value="1"/>
</dbReference>
<keyword evidence="7" id="KW-0067">ATP-binding</keyword>
<comment type="caution">
    <text evidence="12">The sequence shown here is derived from an EMBL/GenBank/DDBJ whole genome shotgun (WGS) entry which is preliminary data.</text>
</comment>
<feature type="domain" description="Helicase C-terminal" evidence="11">
    <location>
        <begin position="208"/>
        <end position="414"/>
    </location>
</feature>
<keyword evidence="13" id="KW-1185">Reference proteome</keyword>
<dbReference type="AlphaFoldDB" id="A0A016VEC6"/>
<dbReference type="CDD" id="cd18791">
    <property type="entry name" value="SF2_C_RHA"/>
    <property type="match status" value="1"/>
</dbReference>
<dbReference type="FunFam" id="3.40.50.300:FF:000578">
    <property type="entry name" value="probable ATP-dependent RNA helicase DHX35"/>
    <property type="match status" value="1"/>
</dbReference>
<comment type="catalytic activity">
    <reaction evidence="9">
        <text>ATP + H2O = ADP + phosphate + H(+)</text>
        <dbReference type="Rhea" id="RHEA:13065"/>
        <dbReference type="ChEBI" id="CHEBI:15377"/>
        <dbReference type="ChEBI" id="CHEBI:15378"/>
        <dbReference type="ChEBI" id="CHEBI:30616"/>
        <dbReference type="ChEBI" id="CHEBI:43474"/>
        <dbReference type="ChEBI" id="CHEBI:456216"/>
        <dbReference type="EC" id="3.6.4.13"/>
    </reaction>
</comment>
<dbReference type="PROSITE" id="PS00690">
    <property type="entry name" value="DEAH_ATP_HELICASE"/>
    <property type="match status" value="1"/>
</dbReference>
<dbReference type="SMART" id="SM00847">
    <property type="entry name" value="HA2"/>
    <property type="match status" value="1"/>
</dbReference>
<sequence length="690" mass="78059">MRQLQISEYKEKFMEMLSNSQCMILVGETGCGKTTQVPQWCLEYVREKAKEGQRKLVACTQPRRAAAISAAAHVADEMKVQLGQEVGYSIRFEDRVSEQTILKFCTDGVLLRETVKCPLLDGYGVIIIDEAHERTLATDVLMGLIKEIVKNRADVKVVIISATEDVRKFQNYFEKCSVMSVPRRTYPVEIFFAPDHEKDYVGAAVRTAIKIHVSEKTEGDILLFLSDQEEVEEACRQLKREIDNLGPQVGTLSCIPLYSTLPPNEQQRIFEPAPSSRPGAIGRRCMITTSIAETSLTIDGVAFVIDSGYSKQKVYNPRIQVEYLLACPISKASAKLRADCAGRTKPGERPTIFNSIDLEREFLLLKKGGTIYFILGKCFRLYTEKAYQEMQELPYPEILRSDLRSVVLQLKKLGIDDPTHFDFMDSPAPETILAALELLEKLGATSSDDKLTELGSLMAEFPLDPQLARMLIKSTELNCSDEILTITAMLSVPNCFVLPNEMKKEADEAKARFAHVDGDHLTLLNIYNAFKQNNEDAQWCSDNFLNYRAIKTAVGVRTQLEKIMDKFNLRQISADSNSEDYYINIRKALVAGFFMQVAHLQPSGHYTTVKDSQLVELHPSTVLDRKPEWVLYNEFVLTTKNFIKTVTDVRPEWLLTIAPQYFNLSKFPDGDAKRKLQDVEKTLKAEQGEK</sequence>
<dbReference type="Gene3D" id="1.20.120.1080">
    <property type="match status" value="1"/>
</dbReference>
<dbReference type="InterPro" id="IPR002464">
    <property type="entry name" value="DNA/RNA_helicase_DEAH_CS"/>
</dbReference>
<organism evidence="12 13">
    <name type="scientific">Ancylostoma ceylanicum</name>
    <dbReference type="NCBI Taxonomy" id="53326"/>
    <lineage>
        <taxon>Eukaryota</taxon>
        <taxon>Metazoa</taxon>
        <taxon>Ecdysozoa</taxon>
        <taxon>Nematoda</taxon>
        <taxon>Chromadorea</taxon>
        <taxon>Rhabditida</taxon>
        <taxon>Rhabditina</taxon>
        <taxon>Rhabditomorpha</taxon>
        <taxon>Strongyloidea</taxon>
        <taxon>Ancylostomatidae</taxon>
        <taxon>Ancylostomatinae</taxon>
        <taxon>Ancylostoma</taxon>
    </lineage>
</organism>
<dbReference type="InterPro" id="IPR027417">
    <property type="entry name" value="P-loop_NTPase"/>
</dbReference>
<protein>
    <recommendedName>
        <fullName evidence="2">RNA helicase</fullName>
        <ecNumber evidence="2">3.6.4.13</ecNumber>
    </recommendedName>
</protein>
<dbReference type="GO" id="GO:0006397">
    <property type="term" value="P:mRNA processing"/>
    <property type="evidence" value="ECO:0007669"/>
    <property type="project" value="UniProtKB-KW"/>
</dbReference>
<name>A0A016VEC6_9BILA</name>
<dbReference type="GO" id="GO:0005524">
    <property type="term" value="F:ATP binding"/>
    <property type="evidence" value="ECO:0007669"/>
    <property type="project" value="UniProtKB-KW"/>
</dbReference>
<dbReference type="GO" id="GO:0016787">
    <property type="term" value="F:hydrolase activity"/>
    <property type="evidence" value="ECO:0007669"/>
    <property type="project" value="UniProtKB-KW"/>
</dbReference>
<feature type="domain" description="Helicase ATP-binding" evidence="10">
    <location>
        <begin position="14"/>
        <end position="182"/>
    </location>
</feature>
<evidence type="ECO:0000256" key="9">
    <source>
        <dbReference type="ARBA" id="ARBA00047984"/>
    </source>
</evidence>
<reference evidence="13" key="1">
    <citation type="journal article" date="2015" name="Nat. Genet.">
        <title>The genome and transcriptome of the zoonotic hookworm Ancylostoma ceylanicum identify infection-specific gene families.</title>
        <authorList>
            <person name="Schwarz E.M."/>
            <person name="Hu Y."/>
            <person name="Antoshechkin I."/>
            <person name="Miller M.M."/>
            <person name="Sternberg P.W."/>
            <person name="Aroian R.V."/>
        </authorList>
    </citation>
    <scope>NUCLEOTIDE SEQUENCE</scope>
    <source>
        <strain evidence="13">HY135</strain>
    </source>
</reference>
<dbReference type="Pfam" id="PF21010">
    <property type="entry name" value="HA2_C"/>
    <property type="match status" value="1"/>
</dbReference>
<proteinExistence type="inferred from homology"/>
<keyword evidence="8" id="KW-0508">mRNA splicing</keyword>
<keyword evidence="4" id="KW-0547">Nucleotide-binding</keyword>
<evidence type="ECO:0000259" key="11">
    <source>
        <dbReference type="PROSITE" id="PS51194"/>
    </source>
</evidence>
<dbReference type="SUPFAM" id="SSF52540">
    <property type="entry name" value="P-loop containing nucleoside triphosphate hydrolases"/>
    <property type="match status" value="1"/>
</dbReference>
<evidence type="ECO:0000256" key="7">
    <source>
        <dbReference type="ARBA" id="ARBA00022840"/>
    </source>
</evidence>
<dbReference type="InterPro" id="IPR001650">
    <property type="entry name" value="Helicase_C-like"/>
</dbReference>
<evidence type="ECO:0000256" key="2">
    <source>
        <dbReference type="ARBA" id="ARBA00012552"/>
    </source>
</evidence>
<dbReference type="InterPro" id="IPR007502">
    <property type="entry name" value="Helicase-assoc_dom"/>
</dbReference>
<gene>
    <name evidence="12" type="primary">Acey_s0011.g1377</name>
    <name evidence="12" type="ORF">Y032_0011g1377</name>
</gene>
<dbReference type="PANTHER" id="PTHR18934">
    <property type="entry name" value="ATP-DEPENDENT RNA HELICASE"/>
    <property type="match status" value="1"/>
</dbReference>
<comment type="similarity">
    <text evidence="1">Belongs to the DEAD box helicase family. DEAH subfamily.</text>
</comment>
<dbReference type="EMBL" id="JARK01001347">
    <property type="protein sequence ID" value="EYC25775.1"/>
    <property type="molecule type" value="Genomic_DNA"/>
</dbReference>
<evidence type="ECO:0000256" key="8">
    <source>
        <dbReference type="ARBA" id="ARBA00023187"/>
    </source>
</evidence>
<dbReference type="PROSITE" id="PS51192">
    <property type="entry name" value="HELICASE_ATP_BIND_1"/>
    <property type="match status" value="1"/>
</dbReference>
<dbReference type="Pfam" id="PF07717">
    <property type="entry name" value="OB_NTP_bind"/>
    <property type="match status" value="1"/>
</dbReference>
<dbReference type="InterPro" id="IPR014001">
    <property type="entry name" value="Helicase_ATP-bd"/>
</dbReference>
<dbReference type="OrthoDB" id="10253254at2759"/>
<evidence type="ECO:0000256" key="6">
    <source>
        <dbReference type="ARBA" id="ARBA00022806"/>
    </source>
</evidence>
<dbReference type="GO" id="GO:0005681">
    <property type="term" value="C:spliceosomal complex"/>
    <property type="evidence" value="ECO:0007669"/>
    <property type="project" value="TreeGrafter"/>
</dbReference>
<dbReference type="InterPro" id="IPR011709">
    <property type="entry name" value="DEAD-box_helicase_OB_fold"/>
</dbReference>
<dbReference type="Pfam" id="PF04408">
    <property type="entry name" value="WHD_HA2"/>
    <property type="match status" value="1"/>
</dbReference>
<dbReference type="STRING" id="53326.A0A016VEC6"/>
<dbReference type="Proteomes" id="UP000024635">
    <property type="component" value="Unassembled WGS sequence"/>
</dbReference>
<evidence type="ECO:0000259" key="10">
    <source>
        <dbReference type="PROSITE" id="PS51192"/>
    </source>
</evidence>
<dbReference type="SMART" id="SM00490">
    <property type="entry name" value="HELICc"/>
    <property type="match status" value="1"/>
</dbReference>
<keyword evidence="5" id="KW-0378">Hydrolase</keyword>
<dbReference type="GO" id="GO:0003724">
    <property type="term" value="F:RNA helicase activity"/>
    <property type="evidence" value="ECO:0007669"/>
    <property type="project" value="UniProtKB-EC"/>
</dbReference>
<dbReference type="GO" id="GO:0008380">
    <property type="term" value="P:RNA splicing"/>
    <property type="evidence" value="ECO:0007669"/>
    <property type="project" value="UniProtKB-KW"/>
</dbReference>
<evidence type="ECO:0000313" key="12">
    <source>
        <dbReference type="EMBL" id="EYC25775.1"/>
    </source>
</evidence>
<accession>A0A016VEC6</accession>
<dbReference type="InterPro" id="IPR048333">
    <property type="entry name" value="HA2_WH"/>
</dbReference>
<evidence type="ECO:0000313" key="13">
    <source>
        <dbReference type="Proteomes" id="UP000024635"/>
    </source>
</evidence>
<dbReference type="PROSITE" id="PS51194">
    <property type="entry name" value="HELICASE_CTER"/>
    <property type="match status" value="1"/>
</dbReference>
<dbReference type="InterPro" id="IPR011545">
    <property type="entry name" value="DEAD/DEAH_box_helicase_dom"/>
</dbReference>
<keyword evidence="6" id="KW-0347">Helicase</keyword>